<dbReference type="GO" id="GO:0003677">
    <property type="term" value="F:DNA binding"/>
    <property type="evidence" value="ECO:0007669"/>
    <property type="project" value="InterPro"/>
</dbReference>
<evidence type="ECO:0000313" key="2">
    <source>
        <dbReference type="Proteomes" id="UP000075320"/>
    </source>
</evidence>
<dbReference type="SUPFAM" id="SSF47413">
    <property type="entry name" value="lambda repressor-like DNA-binding domains"/>
    <property type="match status" value="1"/>
</dbReference>
<dbReference type="RefSeq" id="WP_061835220.1">
    <property type="nucleotide sequence ID" value="NZ_LUKE01000002.1"/>
</dbReference>
<name>A0A150WL25_BDEBC</name>
<reference evidence="1 2" key="1">
    <citation type="submission" date="2016-03" db="EMBL/GenBank/DDBJ databases">
        <authorList>
            <person name="Ploux O."/>
        </authorList>
    </citation>
    <scope>NUCLEOTIDE SEQUENCE [LARGE SCALE GENOMIC DNA]</scope>
    <source>
        <strain evidence="1 2">R0</strain>
    </source>
</reference>
<dbReference type="Gene3D" id="1.10.260.40">
    <property type="entry name" value="lambda repressor-like DNA-binding domains"/>
    <property type="match status" value="1"/>
</dbReference>
<dbReference type="AlphaFoldDB" id="A0A150WL25"/>
<comment type="caution">
    <text evidence="1">The sequence shown here is derived from an EMBL/GenBank/DDBJ whole genome shotgun (WGS) entry which is preliminary data.</text>
</comment>
<proteinExistence type="predicted"/>
<dbReference type="Proteomes" id="UP000075320">
    <property type="component" value="Unassembled WGS sequence"/>
</dbReference>
<dbReference type="OrthoDB" id="5639117at2"/>
<gene>
    <name evidence="1" type="ORF">AZI86_10890</name>
</gene>
<dbReference type="EMBL" id="LUKE01000002">
    <property type="protein sequence ID" value="KYG64709.1"/>
    <property type="molecule type" value="Genomic_DNA"/>
</dbReference>
<dbReference type="InterPro" id="IPR010982">
    <property type="entry name" value="Lambda_DNA-bd_dom_sf"/>
</dbReference>
<evidence type="ECO:0000313" key="1">
    <source>
        <dbReference type="EMBL" id="KYG64709.1"/>
    </source>
</evidence>
<dbReference type="InterPro" id="IPR001387">
    <property type="entry name" value="Cro/C1-type_HTH"/>
</dbReference>
<keyword evidence="2" id="KW-1185">Reference proteome</keyword>
<protein>
    <submittedName>
        <fullName evidence="1">Uncharacterized protein</fullName>
    </submittedName>
</protein>
<sequence length="155" mass="17906">MKTLVSKYIFKGFGFDVLLKNIFVETIEGEEFPEINMNDLKLHTAKALLIERQRLTGNQLKFLRTFAKLSFDDVAQRIRVPASTLRSWENRGKEFTGFSVEGERAFRVTLTNIIFDREKSRYDIELSLTKDFLSPSKNDAIDVYANLDSVQVSNK</sequence>
<dbReference type="CDD" id="cd00093">
    <property type="entry name" value="HTH_XRE"/>
    <property type="match status" value="1"/>
</dbReference>
<accession>A0A150WL25</accession>
<organism evidence="1 2">
    <name type="scientific">Bdellovibrio bacteriovorus</name>
    <dbReference type="NCBI Taxonomy" id="959"/>
    <lineage>
        <taxon>Bacteria</taxon>
        <taxon>Pseudomonadati</taxon>
        <taxon>Bdellovibrionota</taxon>
        <taxon>Bdellovibrionia</taxon>
        <taxon>Bdellovibrionales</taxon>
        <taxon>Pseudobdellovibrionaceae</taxon>
        <taxon>Bdellovibrio</taxon>
    </lineage>
</organism>